<dbReference type="Gene3D" id="2.130.10.10">
    <property type="entry name" value="YVTN repeat-like/Quinoprotein amine dehydrogenase"/>
    <property type="match status" value="2"/>
</dbReference>
<dbReference type="InterPro" id="IPR019775">
    <property type="entry name" value="WD40_repeat_CS"/>
</dbReference>
<comment type="caution">
    <text evidence="5">The sequence shown here is derived from an EMBL/GenBank/DDBJ whole genome shotgun (WGS) entry which is preliminary data.</text>
</comment>
<proteinExistence type="predicted"/>
<dbReference type="InterPro" id="IPR015943">
    <property type="entry name" value="WD40/YVTN_repeat-like_dom_sf"/>
</dbReference>
<dbReference type="SUPFAM" id="SSF54236">
    <property type="entry name" value="Ubiquitin-like"/>
    <property type="match status" value="1"/>
</dbReference>
<dbReference type="InterPro" id="IPR036322">
    <property type="entry name" value="WD40_repeat_dom_sf"/>
</dbReference>
<keyword evidence="6" id="KW-1185">Reference proteome</keyword>
<protein>
    <recommendedName>
        <fullName evidence="4">Ubiquitin-like domain-containing protein</fullName>
    </recommendedName>
</protein>
<evidence type="ECO:0000313" key="5">
    <source>
        <dbReference type="EMBL" id="CAE8581885.1"/>
    </source>
</evidence>
<reference evidence="5" key="1">
    <citation type="submission" date="2021-02" db="EMBL/GenBank/DDBJ databases">
        <authorList>
            <person name="Dougan E. K."/>
            <person name="Rhodes N."/>
            <person name="Thang M."/>
            <person name="Chan C."/>
        </authorList>
    </citation>
    <scope>NUCLEOTIDE SEQUENCE</scope>
</reference>
<keyword evidence="1 3" id="KW-0853">WD repeat</keyword>
<dbReference type="PROSITE" id="PS00678">
    <property type="entry name" value="WD_REPEATS_1"/>
    <property type="match status" value="1"/>
</dbReference>
<feature type="repeat" description="WD" evidence="3">
    <location>
        <begin position="242"/>
        <end position="283"/>
    </location>
</feature>
<dbReference type="PROSITE" id="PS50082">
    <property type="entry name" value="WD_REPEATS_2"/>
    <property type="match status" value="2"/>
</dbReference>
<sequence length="284" mass="30067">MDPSPQPPMDLIRVSARQALTGEVLKEVHVRPTDTVAALLSAIGSASPLRTSSRARRHRLLLGTRLLAETERLEDAGIRDGDVVDIISCQCIVASASADALGKIWSADTGDCLATLEGHQSALLSIALLPGGEGILSGSEDRTAKLWNTKTGNCLLTLEGHGGPVVQVACSSSGQLLLTVAAGMVRIWKTSSGDCLFTLSHTFILGASFGASFSHDCNSLLTRSCRSVQLWRTETWECTASLDGHHSSVLSAVFSQDSCFVVTASADTTAKLWCARTGQCLHTF</sequence>
<dbReference type="OrthoDB" id="443682at2759"/>
<dbReference type="CDD" id="cd00200">
    <property type="entry name" value="WD40"/>
    <property type="match status" value="1"/>
</dbReference>
<dbReference type="PROSITE" id="PS50053">
    <property type="entry name" value="UBIQUITIN_2"/>
    <property type="match status" value="1"/>
</dbReference>
<evidence type="ECO:0000313" key="6">
    <source>
        <dbReference type="Proteomes" id="UP000654075"/>
    </source>
</evidence>
<dbReference type="SUPFAM" id="SSF50978">
    <property type="entry name" value="WD40 repeat-like"/>
    <property type="match status" value="1"/>
</dbReference>
<dbReference type="AlphaFoldDB" id="A0A813D7W8"/>
<dbReference type="InterPro" id="IPR000626">
    <property type="entry name" value="Ubiquitin-like_dom"/>
</dbReference>
<feature type="domain" description="Ubiquitin-like" evidence="4">
    <location>
        <begin position="27"/>
        <end position="87"/>
    </location>
</feature>
<dbReference type="Pfam" id="PF00400">
    <property type="entry name" value="WD40"/>
    <property type="match status" value="3"/>
</dbReference>
<name>A0A813D7W8_POLGL</name>
<feature type="repeat" description="WD" evidence="3">
    <location>
        <begin position="116"/>
        <end position="157"/>
    </location>
</feature>
<keyword evidence="2" id="KW-0677">Repeat</keyword>
<evidence type="ECO:0000256" key="3">
    <source>
        <dbReference type="PROSITE-ProRule" id="PRU00221"/>
    </source>
</evidence>
<gene>
    <name evidence="5" type="ORF">PGLA1383_LOCUS894</name>
</gene>
<dbReference type="Proteomes" id="UP000654075">
    <property type="component" value="Unassembled WGS sequence"/>
</dbReference>
<dbReference type="PANTHER" id="PTHR19879:SF9">
    <property type="entry name" value="TRANSCRIPTION INITIATION FACTOR TFIID SUBUNIT 5"/>
    <property type="match status" value="1"/>
</dbReference>
<organism evidence="5 6">
    <name type="scientific">Polarella glacialis</name>
    <name type="common">Dinoflagellate</name>
    <dbReference type="NCBI Taxonomy" id="89957"/>
    <lineage>
        <taxon>Eukaryota</taxon>
        <taxon>Sar</taxon>
        <taxon>Alveolata</taxon>
        <taxon>Dinophyceae</taxon>
        <taxon>Suessiales</taxon>
        <taxon>Suessiaceae</taxon>
        <taxon>Polarella</taxon>
    </lineage>
</organism>
<dbReference type="SMART" id="SM00320">
    <property type="entry name" value="WD40"/>
    <property type="match status" value="4"/>
</dbReference>
<dbReference type="PANTHER" id="PTHR19879">
    <property type="entry name" value="TRANSCRIPTION INITIATION FACTOR TFIID"/>
    <property type="match status" value="1"/>
</dbReference>
<feature type="non-terminal residue" evidence="5">
    <location>
        <position position="284"/>
    </location>
</feature>
<evidence type="ECO:0000256" key="2">
    <source>
        <dbReference type="ARBA" id="ARBA00022737"/>
    </source>
</evidence>
<dbReference type="InterPro" id="IPR001680">
    <property type="entry name" value="WD40_rpt"/>
</dbReference>
<evidence type="ECO:0000256" key="1">
    <source>
        <dbReference type="ARBA" id="ARBA00022574"/>
    </source>
</evidence>
<dbReference type="EMBL" id="CAJNNV010000221">
    <property type="protein sequence ID" value="CAE8581885.1"/>
    <property type="molecule type" value="Genomic_DNA"/>
</dbReference>
<accession>A0A813D7W8</accession>
<dbReference type="CDD" id="cd17039">
    <property type="entry name" value="Ubl_ubiquitin_like"/>
    <property type="match status" value="1"/>
</dbReference>
<dbReference type="PROSITE" id="PS50294">
    <property type="entry name" value="WD_REPEATS_REGION"/>
    <property type="match status" value="2"/>
</dbReference>
<dbReference type="InterPro" id="IPR029071">
    <property type="entry name" value="Ubiquitin-like_domsf"/>
</dbReference>
<evidence type="ECO:0000259" key="4">
    <source>
        <dbReference type="PROSITE" id="PS50053"/>
    </source>
</evidence>